<dbReference type="Proteomes" id="UP000296733">
    <property type="component" value="Chromosome"/>
</dbReference>
<evidence type="ECO:0000256" key="4">
    <source>
        <dbReference type="ARBA" id="ARBA00022619"/>
    </source>
</evidence>
<dbReference type="Pfam" id="PF01872">
    <property type="entry name" value="RibD_C"/>
    <property type="match status" value="1"/>
</dbReference>
<evidence type="ECO:0000256" key="9">
    <source>
        <dbReference type="NCBIfam" id="TIGR01508"/>
    </source>
</evidence>
<feature type="domain" description="Bacterial bifunctional deaminase-reductase C-terminal" evidence="11">
    <location>
        <begin position="2"/>
        <end position="215"/>
    </location>
</feature>
<evidence type="ECO:0000256" key="5">
    <source>
        <dbReference type="ARBA" id="ARBA00022857"/>
    </source>
</evidence>
<keyword evidence="6 12" id="KW-0560">Oxidoreductase</keyword>
<evidence type="ECO:0000259" key="11">
    <source>
        <dbReference type="Pfam" id="PF01872"/>
    </source>
</evidence>
<dbReference type="UniPathway" id="UPA00275"/>
<proteinExistence type="inferred from homology"/>
<dbReference type="Proteomes" id="UP000236740">
    <property type="component" value="Unassembled WGS sequence"/>
</dbReference>
<comment type="similarity">
    <text evidence="2">Belongs to the HTP reductase family.</text>
</comment>
<dbReference type="SUPFAM" id="SSF53597">
    <property type="entry name" value="Dihydrofolate reductase-like"/>
    <property type="match status" value="1"/>
</dbReference>
<dbReference type="InterPro" id="IPR002734">
    <property type="entry name" value="RibDG_C"/>
</dbReference>
<accession>A0A1H5SXZ0</accession>
<dbReference type="InterPro" id="IPR050765">
    <property type="entry name" value="Riboflavin_Biosynth_HTPR"/>
</dbReference>
<dbReference type="GO" id="GO:0009231">
    <property type="term" value="P:riboflavin biosynthetic process"/>
    <property type="evidence" value="ECO:0007669"/>
    <property type="project" value="UniProtKB-UniPathway"/>
</dbReference>
<evidence type="ECO:0000256" key="7">
    <source>
        <dbReference type="ARBA" id="ARBA00047550"/>
    </source>
</evidence>
<gene>
    <name evidence="12" type="ORF">DV707_07160</name>
    <name evidence="13" type="ORF">SAMN04488133_0112</name>
</gene>
<evidence type="ECO:0000256" key="10">
    <source>
        <dbReference type="SAM" id="MobiDB-lite"/>
    </source>
</evidence>
<dbReference type="GO" id="GO:0008703">
    <property type="term" value="F:5-amino-6-(5-phosphoribosylamino)uracil reductase activity"/>
    <property type="evidence" value="ECO:0007669"/>
    <property type="project" value="InterPro"/>
</dbReference>
<dbReference type="AlphaFoldDB" id="A0A1H5SXZ0"/>
<comment type="subunit">
    <text evidence="3">Homodimer.</text>
</comment>
<dbReference type="NCBIfam" id="TIGR01508">
    <property type="entry name" value="rib_reduct_arch"/>
    <property type="match status" value="1"/>
</dbReference>
<evidence type="ECO:0000313" key="14">
    <source>
        <dbReference type="Proteomes" id="UP000236740"/>
    </source>
</evidence>
<dbReference type="EMBL" id="FNVN01000001">
    <property type="protein sequence ID" value="SEF55379.1"/>
    <property type="molecule type" value="Genomic_DNA"/>
</dbReference>
<dbReference type="OrthoDB" id="10178at2157"/>
<evidence type="ECO:0000313" key="15">
    <source>
        <dbReference type="Proteomes" id="UP000296733"/>
    </source>
</evidence>
<evidence type="ECO:0000256" key="6">
    <source>
        <dbReference type="ARBA" id="ARBA00023002"/>
    </source>
</evidence>
<reference evidence="12 15" key="2">
    <citation type="journal article" date="2019" name="Nat. Commun.">
        <title>A new type of DNA phosphorothioation-based antiviral system in archaea.</title>
        <authorList>
            <person name="Xiong L."/>
            <person name="Liu S."/>
            <person name="Chen S."/>
            <person name="Xiao Y."/>
            <person name="Zhu B."/>
            <person name="Gao Y."/>
            <person name="Zhang Y."/>
            <person name="Chen B."/>
            <person name="Luo J."/>
            <person name="Deng Z."/>
            <person name="Chen X."/>
            <person name="Wang L."/>
            <person name="Chen S."/>
        </authorList>
    </citation>
    <scope>NUCLEOTIDE SEQUENCE [LARGE SCALE GENOMIC DNA]</scope>
    <source>
        <strain evidence="12 15">CGMCC 1.10331</strain>
    </source>
</reference>
<name>A0A1H5SXZ0_9EURY</name>
<sequence>MHVVVNAAASADGKLSTRRREQVTISGPDDFARVDRLRAASDAVLVGVGTVLADDPHLTVDDPALREERETRGDAGNPARVVVDSSGRTPLDARILDDAATTYVVVARDATADRKASLADAGAEVLVAGDERVELSAALSKLGERGVEELMVEGGGEIIYSLFAAGLVDELSLYVGSLVIGGREAPTLADGPGFVESFPQLSLREVGRVDDGVLLRYDVVGSIESS</sequence>
<dbReference type="RefSeq" id="WP_103989939.1">
    <property type="nucleotide sequence ID" value="NZ_CP031311.1"/>
</dbReference>
<evidence type="ECO:0000313" key="13">
    <source>
        <dbReference type="EMBL" id="SEF55379.1"/>
    </source>
</evidence>
<organism evidence="13 14">
    <name type="scientific">Halobellus limi</name>
    <dbReference type="NCBI Taxonomy" id="699433"/>
    <lineage>
        <taxon>Archaea</taxon>
        <taxon>Methanobacteriati</taxon>
        <taxon>Methanobacteriota</taxon>
        <taxon>Stenosarchaea group</taxon>
        <taxon>Halobacteria</taxon>
        <taxon>Halobacteriales</taxon>
        <taxon>Haloferacaceae</taxon>
        <taxon>Halobellus</taxon>
    </lineage>
</organism>
<evidence type="ECO:0000256" key="2">
    <source>
        <dbReference type="ARBA" id="ARBA00009723"/>
    </source>
</evidence>
<evidence type="ECO:0000313" key="12">
    <source>
        <dbReference type="EMBL" id="QCC47459.1"/>
    </source>
</evidence>
<dbReference type="EC" id="1.1.1.302" evidence="9"/>
<dbReference type="EMBL" id="CP031311">
    <property type="protein sequence ID" value="QCC47459.1"/>
    <property type="molecule type" value="Genomic_DNA"/>
</dbReference>
<keyword evidence="5" id="KW-0521">NADP</keyword>
<comment type="catalytic activity">
    <reaction evidence="8">
        <text>2,5-diamino-6-(1-D-ribitylamino)pyrimidin-4(3H)-one 5'-phosphate + NADP(+) = 2,5-diamino-6-(1-D-ribosylamino)pyrimidin-4(3H)-one 5'-phosphate + NADPH + H(+)</text>
        <dbReference type="Rhea" id="RHEA:27278"/>
        <dbReference type="ChEBI" id="CHEBI:15378"/>
        <dbReference type="ChEBI" id="CHEBI:57783"/>
        <dbReference type="ChEBI" id="CHEBI:58349"/>
        <dbReference type="ChEBI" id="CHEBI:58890"/>
        <dbReference type="ChEBI" id="CHEBI:59545"/>
        <dbReference type="EC" id="1.1.1.302"/>
    </reaction>
</comment>
<protein>
    <recommendedName>
        <fullName evidence="9">2,5-diamino-6-(ribosylamino)-4(3H)-pyrimidinone 5'-phosphate reductase</fullName>
        <ecNumber evidence="9">1.1.1.302</ecNumber>
    </recommendedName>
</protein>
<evidence type="ECO:0000256" key="1">
    <source>
        <dbReference type="ARBA" id="ARBA00005104"/>
    </source>
</evidence>
<evidence type="ECO:0000256" key="8">
    <source>
        <dbReference type="ARBA" id="ARBA00049020"/>
    </source>
</evidence>
<dbReference type="GeneID" id="39857855"/>
<dbReference type="KEGG" id="hlm:DV707_07160"/>
<dbReference type="PANTHER" id="PTHR38011:SF7">
    <property type="entry name" value="2,5-DIAMINO-6-RIBOSYLAMINO-4(3H)-PYRIMIDINONE 5'-PHOSPHATE REDUCTASE"/>
    <property type="match status" value="1"/>
</dbReference>
<dbReference type="Gene3D" id="3.40.430.10">
    <property type="entry name" value="Dihydrofolate Reductase, subunit A"/>
    <property type="match status" value="1"/>
</dbReference>
<dbReference type="InterPro" id="IPR011549">
    <property type="entry name" value="RibD_C"/>
</dbReference>
<dbReference type="InterPro" id="IPR024072">
    <property type="entry name" value="DHFR-like_dom_sf"/>
</dbReference>
<keyword evidence="4" id="KW-0686">Riboflavin biosynthesis</keyword>
<dbReference type="GO" id="GO:0050661">
    <property type="term" value="F:NADP binding"/>
    <property type="evidence" value="ECO:0007669"/>
    <property type="project" value="InterPro"/>
</dbReference>
<comment type="catalytic activity">
    <reaction evidence="7">
        <text>2,5-diamino-6-(1-D-ribitylamino)pyrimidin-4(3H)-one 5'-phosphate + NAD(+) = 2,5-diamino-6-(1-D-ribosylamino)pyrimidin-4(3H)-one 5'-phosphate + NADH + H(+)</text>
        <dbReference type="Rhea" id="RHEA:27274"/>
        <dbReference type="ChEBI" id="CHEBI:15378"/>
        <dbReference type="ChEBI" id="CHEBI:57540"/>
        <dbReference type="ChEBI" id="CHEBI:57945"/>
        <dbReference type="ChEBI" id="CHEBI:58890"/>
        <dbReference type="ChEBI" id="CHEBI:59545"/>
        <dbReference type="EC" id="1.1.1.302"/>
    </reaction>
</comment>
<dbReference type="InterPro" id="IPR006401">
    <property type="entry name" value="Rib_reduct_arc"/>
</dbReference>
<feature type="compositionally biased region" description="Basic and acidic residues" evidence="10">
    <location>
        <begin position="59"/>
        <end position="73"/>
    </location>
</feature>
<dbReference type="PANTHER" id="PTHR38011">
    <property type="entry name" value="DIHYDROFOLATE REDUCTASE FAMILY PROTEIN (AFU_ORTHOLOGUE AFUA_8G06820)"/>
    <property type="match status" value="1"/>
</dbReference>
<evidence type="ECO:0000256" key="3">
    <source>
        <dbReference type="ARBA" id="ARBA00011738"/>
    </source>
</evidence>
<comment type="pathway">
    <text evidence="1">Cofactor biosynthesis; riboflavin biosynthesis.</text>
</comment>
<reference evidence="13 14" key="1">
    <citation type="submission" date="2016-10" db="EMBL/GenBank/DDBJ databases">
        <authorList>
            <person name="de Groot N.N."/>
        </authorList>
    </citation>
    <scope>NUCLEOTIDE SEQUENCE [LARGE SCALE GENOMIC DNA]</scope>
    <source>
        <strain evidence="13 14">CGMCC 1.10331</strain>
    </source>
</reference>
<keyword evidence="14" id="KW-1185">Reference proteome</keyword>
<dbReference type="NCBIfam" id="TIGR00227">
    <property type="entry name" value="ribD_Cterm"/>
    <property type="match status" value="1"/>
</dbReference>
<feature type="region of interest" description="Disordered" evidence="10">
    <location>
        <begin position="59"/>
        <end position="79"/>
    </location>
</feature>